<evidence type="ECO:0000256" key="3">
    <source>
        <dbReference type="ARBA" id="ARBA00006402"/>
    </source>
</evidence>
<evidence type="ECO:0000256" key="12">
    <source>
        <dbReference type="ARBA" id="ARBA00022840"/>
    </source>
</evidence>
<keyword evidence="7 21" id="KW-0597">Phosphoprotein</keyword>
<dbReference type="PANTHER" id="PTHR45339:SF1">
    <property type="entry name" value="HYBRID SIGNAL TRANSDUCTION HISTIDINE KINASE J"/>
    <property type="match status" value="1"/>
</dbReference>
<keyword evidence="13 23" id="KW-1133">Transmembrane helix</keyword>
<dbReference type="InterPro" id="IPR008207">
    <property type="entry name" value="Sig_transdc_His_kin_Hpt_dom"/>
</dbReference>
<dbReference type="InterPro" id="IPR029151">
    <property type="entry name" value="Sensor-like_sf"/>
</dbReference>
<evidence type="ECO:0000256" key="1">
    <source>
        <dbReference type="ARBA" id="ARBA00000085"/>
    </source>
</evidence>
<keyword evidence="12" id="KW-0067">ATP-binding</keyword>
<proteinExistence type="inferred from homology"/>
<dbReference type="InterPro" id="IPR036641">
    <property type="entry name" value="HPT_dom_sf"/>
</dbReference>
<dbReference type="GO" id="GO:0000155">
    <property type="term" value="F:phosphorelay sensor kinase activity"/>
    <property type="evidence" value="ECO:0007669"/>
    <property type="project" value="InterPro"/>
</dbReference>
<dbReference type="Pfam" id="PF00512">
    <property type="entry name" value="HisKA"/>
    <property type="match status" value="1"/>
</dbReference>
<dbReference type="PRINTS" id="PR00344">
    <property type="entry name" value="BCTRLSENSOR"/>
</dbReference>
<evidence type="ECO:0000256" key="8">
    <source>
        <dbReference type="ARBA" id="ARBA00022679"/>
    </source>
</evidence>
<dbReference type="InterPro" id="IPR036097">
    <property type="entry name" value="HisK_dim/P_sf"/>
</dbReference>
<comment type="function">
    <text evidence="16">May play the central regulatory role in sporulation. It may be an element of the effector pathway responsible for the activation of sporulation genes in response to nutritional stress. Spo0A may act in concert with spo0H (a sigma factor) to control the expression of some genes that are critical to the sporulation process.</text>
</comment>
<evidence type="ECO:0000256" key="4">
    <source>
        <dbReference type="ARBA" id="ARBA00012438"/>
    </source>
</evidence>
<evidence type="ECO:0000256" key="7">
    <source>
        <dbReference type="ARBA" id="ARBA00022553"/>
    </source>
</evidence>
<keyword evidence="15 23" id="KW-0472">Membrane</keyword>
<keyword evidence="14" id="KW-0902">Two-component regulatory system</keyword>
<dbReference type="Proteomes" id="UP000366051">
    <property type="component" value="Chromosome"/>
</dbReference>
<keyword evidence="22" id="KW-0175">Coiled coil</keyword>
<feature type="domain" description="Response regulatory" evidence="25">
    <location>
        <begin position="820"/>
        <end position="938"/>
    </location>
</feature>
<dbReference type="OrthoDB" id="9804263at2"/>
<keyword evidence="6" id="KW-1003">Cell membrane</keyword>
<evidence type="ECO:0000256" key="11">
    <source>
        <dbReference type="ARBA" id="ARBA00022777"/>
    </source>
</evidence>
<gene>
    <name evidence="28" type="ORF">FTV88_2853</name>
</gene>
<dbReference type="SUPFAM" id="SSF103190">
    <property type="entry name" value="Sensory domain-like"/>
    <property type="match status" value="1"/>
</dbReference>
<evidence type="ECO:0000256" key="9">
    <source>
        <dbReference type="ARBA" id="ARBA00022692"/>
    </source>
</evidence>
<evidence type="ECO:0000256" key="14">
    <source>
        <dbReference type="ARBA" id="ARBA00023012"/>
    </source>
</evidence>
<feature type="transmembrane region" description="Helical" evidence="23">
    <location>
        <begin position="332"/>
        <end position="351"/>
    </location>
</feature>
<feature type="domain" description="Histidine kinase" evidence="24">
    <location>
        <begin position="435"/>
        <end position="656"/>
    </location>
</feature>
<dbReference type="InterPro" id="IPR001789">
    <property type="entry name" value="Sig_transdc_resp-reg_receiver"/>
</dbReference>
<organism evidence="28 29">
    <name type="scientific">Heliorestis convoluta</name>
    <dbReference type="NCBI Taxonomy" id="356322"/>
    <lineage>
        <taxon>Bacteria</taxon>
        <taxon>Bacillati</taxon>
        <taxon>Bacillota</taxon>
        <taxon>Clostridia</taxon>
        <taxon>Eubacteriales</taxon>
        <taxon>Heliobacteriaceae</taxon>
        <taxon>Heliorestis</taxon>
    </lineage>
</organism>
<evidence type="ECO:0000259" key="24">
    <source>
        <dbReference type="PROSITE" id="PS50109"/>
    </source>
</evidence>
<dbReference type="Gene3D" id="3.30.565.10">
    <property type="entry name" value="Histidine kinase-like ATPase, C-terminal domain"/>
    <property type="match status" value="1"/>
</dbReference>
<evidence type="ECO:0000256" key="18">
    <source>
        <dbReference type="ARBA" id="ARBA00068150"/>
    </source>
</evidence>
<evidence type="ECO:0000256" key="20">
    <source>
        <dbReference type="PROSITE-ProRule" id="PRU00110"/>
    </source>
</evidence>
<protein>
    <recommendedName>
        <fullName evidence="19">Circadian input-output histidine kinase CikA</fullName>
        <ecNumber evidence="4">2.7.13.3</ecNumber>
    </recommendedName>
    <alternativeName>
        <fullName evidence="18">Sensory/regulatory protein RpfC</fullName>
    </alternativeName>
    <alternativeName>
        <fullName evidence="5">Stage 0 sporulation protein A homolog</fullName>
    </alternativeName>
</protein>
<dbReference type="SUPFAM" id="SSF47226">
    <property type="entry name" value="Histidine-containing phosphotransfer domain, HPT domain"/>
    <property type="match status" value="1"/>
</dbReference>
<feature type="modified residue" description="4-aspartylphosphate" evidence="21">
    <location>
        <position position="873"/>
    </location>
</feature>
<dbReference type="CDD" id="cd17546">
    <property type="entry name" value="REC_hyHK_CKI1_RcsC-like"/>
    <property type="match status" value="2"/>
</dbReference>
<evidence type="ECO:0000256" key="19">
    <source>
        <dbReference type="ARBA" id="ARBA00074306"/>
    </source>
</evidence>
<dbReference type="InterPro" id="IPR004358">
    <property type="entry name" value="Sig_transdc_His_kin-like_C"/>
</dbReference>
<evidence type="ECO:0000256" key="15">
    <source>
        <dbReference type="ARBA" id="ARBA00023136"/>
    </source>
</evidence>
<dbReference type="InterPro" id="IPR003594">
    <property type="entry name" value="HATPase_dom"/>
</dbReference>
<keyword evidence="8" id="KW-0808">Transferase</keyword>
<reference evidence="29" key="1">
    <citation type="submission" date="2019-11" db="EMBL/GenBank/DDBJ databases">
        <title>Genome sequence of Heliorestis convoluta strain HH, an alkaliphilic and minimalistic phototrophic bacterium from a soda lake in Egypt.</title>
        <authorList>
            <person name="Dewey E.D."/>
            <person name="Stokes L.M."/>
            <person name="Burchell B.M."/>
            <person name="Shaffer K.N."/>
            <person name="Huntington A.M."/>
            <person name="Baker J.M."/>
            <person name="Nadendla S."/>
            <person name="Giglio M.G."/>
            <person name="Touchman J.W."/>
            <person name="Blankenship R.E."/>
            <person name="Madigan M.T."/>
            <person name="Sattley W.M."/>
        </authorList>
    </citation>
    <scope>NUCLEOTIDE SEQUENCE [LARGE SCALE GENOMIC DNA]</scope>
    <source>
        <strain evidence="29">HH</strain>
    </source>
</reference>
<evidence type="ECO:0000256" key="6">
    <source>
        <dbReference type="ARBA" id="ARBA00022475"/>
    </source>
</evidence>
<evidence type="ECO:0000256" key="17">
    <source>
        <dbReference type="ARBA" id="ARBA00064003"/>
    </source>
</evidence>
<feature type="modified residue" description="4-aspartylphosphate" evidence="21">
    <location>
        <position position="728"/>
    </location>
</feature>
<comment type="catalytic activity">
    <reaction evidence="1">
        <text>ATP + protein L-histidine = ADP + protein N-phospho-L-histidine.</text>
        <dbReference type="EC" id="2.7.13.3"/>
    </reaction>
</comment>
<dbReference type="FunFam" id="3.30.565.10:FF:000010">
    <property type="entry name" value="Sensor histidine kinase RcsC"/>
    <property type="match status" value="1"/>
</dbReference>
<evidence type="ECO:0000259" key="27">
    <source>
        <dbReference type="PROSITE" id="PS50894"/>
    </source>
</evidence>
<evidence type="ECO:0000259" key="25">
    <source>
        <dbReference type="PROSITE" id="PS50110"/>
    </source>
</evidence>
<dbReference type="Pfam" id="PF02518">
    <property type="entry name" value="HATPase_c"/>
    <property type="match status" value="1"/>
</dbReference>
<dbReference type="RefSeq" id="WP_153726012.1">
    <property type="nucleotide sequence ID" value="NZ_CP045875.1"/>
</dbReference>
<dbReference type="AlphaFoldDB" id="A0A5Q2N6F0"/>
<feature type="transmembrane region" description="Helical" evidence="23">
    <location>
        <begin position="12"/>
        <end position="33"/>
    </location>
</feature>
<feature type="coiled-coil region" evidence="22">
    <location>
        <begin position="393"/>
        <end position="428"/>
    </location>
</feature>
<dbReference type="PROSITE" id="PS50885">
    <property type="entry name" value="HAMP"/>
    <property type="match status" value="1"/>
</dbReference>
<dbReference type="SUPFAM" id="SSF52172">
    <property type="entry name" value="CheY-like"/>
    <property type="match status" value="2"/>
</dbReference>
<dbReference type="PROSITE" id="PS50109">
    <property type="entry name" value="HIS_KIN"/>
    <property type="match status" value="1"/>
</dbReference>
<dbReference type="InterPro" id="IPR003660">
    <property type="entry name" value="HAMP_dom"/>
</dbReference>
<evidence type="ECO:0000256" key="22">
    <source>
        <dbReference type="SAM" id="Coils"/>
    </source>
</evidence>
<evidence type="ECO:0000256" key="23">
    <source>
        <dbReference type="SAM" id="Phobius"/>
    </source>
</evidence>
<dbReference type="Gene3D" id="3.30.450.20">
    <property type="entry name" value="PAS domain"/>
    <property type="match status" value="1"/>
</dbReference>
<dbReference type="Gene3D" id="6.10.340.10">
    <property type="match status" value="1"/>
</dbReference>
<evidence type="ECO:0000313" key="28">
    <source>
        <dbReference type="EMBL" id="QGG48942.1"/>
    </source>
</evidence>
<dbReference type="InterPro" id="IPR005467">
    <property type="entry name" value="His_kinase_dom"/>
</dbReference>
<dbReference type="GO" id="GO:0005524">
    <property type="term" value="F:ATP binding"/>
    <property type="evidence" value="ECO:0007669"/>
    <property type="project" value="UniProtKB-KW"/>
</dbReference>
<evidence type="ECO:0000256" key="13">
    <source>
        <dbReference type="ARBA" id="ARBA00022989"/>
    </source>
</evidence>
<dbReference type="InterPro" id="IPR011006">
    <property type="entry name" value="CheY-like_superfamily"/>
</dbReference>
<dbReference type="Pfam" id="PF01627">
    <property type="entry name" value="Hpt"/>
    <property type="match status" value="1"/>
</dbReference>
<name>A0A5Q2N6F0_9FIRM</name>
<evidence type="ECO:0000256" key="21">
    <source>
        <dbReference type="PROSITE-ProRule" id="PRU00169"/>
    </source>
</evidence>
<dbReference type="EC" id="2.7.13.3" evidence="4"/>
<dbReference type="InterPro" id="IPR003661">
    <property type="entry name" value="HisK_dim/P_dom"/>
</dbReference>
<dbReference type="SMART" id="SM00387">
    <property type="entry name" value="HATPase_c"/>
    <property type="match status" value="1"/>
</dbReference>
<feature type="modified residue" description="Phosphohistidine" evidence="20">
    <location>
        <position position="1015"/>
    </location>
</feature>
<dbReference type="PROSITE" id="PS50894">
    <property type="entry name" value="HPT"/>
    <property type="match status" value="1"/>
</dbReference>
<dbReference type="CDD" id="cd12913">
    <property type="entry name" value="PDC1_MCP_like"/>
    <property type="match status" value="1"/>
</dbReference>
<dbReference type="Gene3D" id="1.10.287.130">
    <property type="match status" value="1"/>
</dbReference>
<feature type="domain" description="HAMP" evidence="26">
    <location>
        <begin position="356"/>
        <end position="409"/>
    </location>
</feature>
<comment type="subcellular location">
    <subcellularLocation>
        <location evidence="2">Cell membrane</location>
        <topology evidence="2">Multi-pass membrane protein</topology>
    </subcellularLocation>
</comment>
<dbReference type="CDD" id="cd16922">
    <property type="entry name" value="HATPase_EvgS-ArcB-TorS-like"/>
    <property type="match status" value="1"/>
</dbReference>
<evidence type="ECO:0000256" key="10">
    <source>
        <dbReference type="ARBA" id="ARBA00022741"/>
    </source>
</evidence>
<dbReference type="SMART" id="SM00073">
    <property type="entry name" value="HPT"/>
    <property type="match status" value="1"/>
</dbReference>
<dbReference type="Gene3D" id="3.40.50.2300">
    <property type="match status" value="2"/>
</dbReference>
<keyword evidence="11" id="KW-0418">Kinase</keyword>
<feature type="domain" description="HPt" evidence="27">
    <location>
        <begin position="976"/>
        <end position="1076"/>
    </location>
</feature>
<dbReference type="FunFam" id="1.10.287.130:FF:000002">
    <property type="entry name" value="Two-component osmosensing histidine kinase"/>
    <property type="match status" value="1"/>
</dbReference>
<evidence type="ECO:0000259" key="26">
    <source>
        <dbReference type="PROSITE" id="PS50885"/>
    </source>
</evidence>
<feature type="transmembrane region" description="Helical" evidence="23">
    <location>
        <begin position="299"/>
        <end position="320"/>
    </location>
</feature>
<dbReference type="SMART" id="SM00448">
    <property type="entry name" value="REC"/>
    <property type="match status" value="2"/>
</dbReference>
<dbReference type="SUPFAM" id="SSF55874">
    <property type="entry name" value="ATPase domain of HSP90 chaperone/DNA topoisomerase II/histidine kinase"/>
    <property type="match status" value="1"/>
</dbReference>
<dbReference type="EMBL" id="CP045875">
    <property type="protein sequence ID" value="QGG48942.1"/>
    <property type="molecule type" value="Genomic_DNA"/>
</dbReference>
<dbReference type="SUPFAM" id="SSF47384">
    <property type="entry name" value="Homodimeric domain of signal transducing histidine kinase"/>
    <property type="match status" value="1"/>
</dbReference>
<sequence>MEPQKIRQSLFARLSMTMFFIILLFALAVKQFIIDPAVDRVADSEFRQYTSEIKDNIEEFFNSAERQLFIARDYAAKSLWADDDIDSFSQLFMPVLRNNPALSAMIYAREDSKEFILFQDEEGWRSRVTFPERDSEKARWLYWDRNGMFLQEKQGTSGYDCRQRPWFIGAMNSLERDVFWTEPYIFYTKQEPGITASLLYTDQEGTNYVIGMDVSLRDLSMITRSVAVGPKGYVALFDQGGTLIGLPVGERSLAENGESLVIQSISTLGLESLEAGFSRWSNNNWTVEEKLRYTSNGEVWLTMITPIVVGQHEFFIGIFVPESYFAQDRERWLYALGILLVLVIGLSFGLANEIARHLSRPLRQLLEQSERIGRLDFRPTPFSKTEWEEINRLAEAQEKMRRLVSQAAEDLEEIVRSRTLELQEATQAKSMFLANMSHEIRTPLNAIIGMAYLALKTDLTPKQRDYIEKIYKSGTSLLQIINDILDFSKIESDNLKMEQIDFLLTDVMQGVVDVNSGKAYEKGLEFLYHIPPDIPVSLIGDPLRLGQVITNLVDNALKYTAKGQVAIDVQLLQSTNGKVQLQFNVSDTGIGLSQQEVEKLFQPFTQADGSTTRKYGGTGLGLSICKRLVEMMEGAVWVTSEAGKGSRFSFTAWFGVSKLEQQQQRVIPDILNNMRLLVVDDNPMALEIMVEYLRSMGFRVDTATSGEEAIAAVHQSDRQDPYAMVFMDWQMPGINGIQAATNIKTNSDLEQTPAVIMVSALERDELRHQAEQANLEAVLTKPISQSLLIDTIVHLFAPEKGESLRSPTIMDKNYGLAGLRVLVAEDNDVNQQIVQELLKSQGILVDLVDNGKKAVDKVLLSTAEKPYDLVLLDLEMPDMDGFEAARVIRKTDTDVPIIALTAWAMKSERERCLDAGMNAHVAKPIDPHLLFTTLSQYHPSAQQSSLIPQEITAIGRMIESIPGLDVEEGLTRVAGNVSLYRKLLMQFASNQQKASETLQEALRQGDKATAVTRVHSIKGVAGNLGAHTLYESAAALEAALLNSESEKSETIEKRFEQFSQQLHRVIEGIESTLYNEVIANEANQYDRPSSIAKLKRLQDLLEEYDSEAIDFFDSVRESWMEYVDHNKIVQLEKEIKSYQYDKALQILKGLDVGDGEG</sequence>
<evidence type="ECO:0000256" key="5">
    <source>
        <dbReference type="ARBA" id="ARBA00018672"/>
    </source>
</evidence>
<dbReference type="PROSITE" id="PS50110">
    <property type="entry name" value="RESPONSE_REGULATORY"/>
    <property type="match status" value="2"/>
</dbReference>
<keyword evidence="10" id="KW-0547">Nucleotide-binding</keyword>
<comment type="subunit">
    <text evidence="17">At low DSF concentrations, interacts with RpfF.</text>
</comment>
<dbReference type="Pfam" id="PF00072">
    <property type="entry name" value="Response_reg"/>
    <property type="match status" value="2"/>
</dbReference>
<evidence type="ECO:0000313" key="29">
    <source>
        <dbReference type="Proteomes" id="UP000366051"/>
    </source>
</evidence>
<dbReference type="KEGG" id="hcv:FTV88_2853"/>
<keyword evidence="9 23" id="KW-0812">Transmembrane</keyword>
<dbReference type="InterPro" id="IPR036890">
    <property type="entry name" value="HATPase_C_sf"/>
</dbReference>
<accession>A0A5Q2N6F0</accession>
<evidence type="ECO:0000256" key="2">
    <source>
        <dbReference type="ARBA" id="ARBA00004651"/>
    </source>
</evidence>
<keyword evidence="29" id="KW-1185">Reference proteome</keyword>
<dbReference type="GO" id="GO:0005886">
    <property type="term" value="C:plasma membrane"/>
    <property type="evidence" value="ECO:0007669"/>
    <property type="project" value="UniProtKB-SubCell"/>
</dbReference>
<dbReference type="CDD" id="cd00082">
    <property type="entry name" value="HisKA"/>
    <property type="match status" value="1"/>
</dbReference>
<dbReference type="SMART" id="SM00388">
    <property type="entry name" value="HisKA"/>
    <property type="match status" value="1"/>
</dbReference>
<evidence type="ECO:0000256" key="16">
    <source>
        <dbReference type="ARBA" id="ARBA00024867"/>
    </source>
</evidence>
<feature type="domain" description="Response regulatory" evidence="25">
    <location>
        <begin position="675"/>
        <end position="796"/>
    </location>
</feature>
<comment type="similarity">
    <text evidence="3">In the N-terminal section; belongs to the phytochrome family.</text>
</comment>
<dbReference type="PANTHER" id="PTHR45339">
    <property type="entry name" value="HYBRID SIGNAL TRANSDUCTION HISTIDINE KINASE J"/>
    <property type="match status" value="1"/>
</dbReference>
<dbReference type="Gene3D" id="1.20.120.160">
    <property type="entry name" value="HPT domain"/>
    <property type="match status" value="1"/>
</dbReference>